<evidence type="ECO:0000256" key="1">
    <source>
        <dbReference type="ARBA" id="ARBA00022741"/>
    </source>
</evidence>
<dbReference type="GO" id="GO:0005634">
    <property type="term" value="C:nucleus"/>
    <property type="evidence" value="ECO:0007669"/>
    <property type="project" value="TreeGrafter"/>
</dbReference>
<dbReference type="AlphaFoldDB" id="A0AAV1RQG9"/>
<accession>A0AAV1RQG9</accession>
<dbReference type="GO" id="GO:0005737">
    <property type="term" value="C:cytoplasm"/>
    <property type="evidence" value="ECO:0007669"/>
    <property type="project" value="TreeGrafter"/>
</dbReference>
<sequence>MPDDEATCEDDSPSVGGTNTYVGSSSIVGEAEGSGSGVQKTEKDPRKMARKYQLELCKKALEENIIVYLGTGFGKTHIAVLLIYEMGHLIRQPQKSVCVFLAPTVALVHQQANVIEDSTDFKVGIYCGNSNRLKSHSSWEKEIEQNEVFYKNNDGKLPRIFGMTASPVVGKGTGFLDFVSRCLVYSVEDKEELERFVASPVIRVYLYGPVANGTSSSYEAYYNTLDEVKRQCIVEIGKKTVGNLSLQSLRSTKKVLIRMHENIIFCLEHLGLWGAFQACRTLLSGDHSEWNALIEAEGNVGDDSVCDRYLTQAASVFAADCTRGYSGWPIINGPNIELTVETVKIVTARSLSHILQNLKFLTSWKCDFLVGVHSGLKSMSRKTMNVILEKFRTGKLNLLLATKVGEEGLDIQTCCLVIRFDLPETVASFIQSRGRARMPQSEYAFLVDRRNQREQDLIEKFKIDEDRMNIEIRVRTSSEAFVCDEEKIYKVDATGASIASGSSISLLHQYCSKLPHDEYFEPKPNFFYFDDCEGTVCHIILPSNAPIHQITSTPQSSMEVAKKDACLKAIEQLHKLGALSDFLLPQQEDTDEMELASSDSDNSEDKGSRGELHEMLVPAVLKESWTEMERPIYLNSYYIEFCPVPEDRIYKKFGLFLKEPLPLEAERMNLDLHLARGRSVKTKLVPSGLSEFSTDEVNHNFATEHNA</sequence>
<dbReference type="InterPro" id="IPR014001">
    <property type="entry name" value="Helicase_ATP-bd"/>
</dbReference>
<reference evidence="9 10" key="1">
    <citation type="submission" date="2024-01" db="EMBL/GenBank/DDBJ databases">
        <authorList>
            <person name="Waweru B."/>
        </authorList>
    </citation>
    <scope>NUCLEOTIDE SEQUENCE [LARGE SCALE GENOMIC DNA]</scope>
</reference>
<dbReference type="Gene3D" id="3.40.50.300">
    <property type="entry name" value="P-loop containing nucleotide triphosphate hydrolases"/>
    <property type="match status" value="2"/>
</dbReference>
<dbReference type="PROSITE" id="PS51327">
    <property type="entry name" value="DICER_DSRBF"/>
    <property type="match status" value="1"/>
</dbReference>
<dbReference type="PANTHER" id="PTHR14950:SF15">
    <property type="entry name" value="DICER-LIKE PROTEIN 4"/>
    <property type="match status" value="1"/>
</dbReference>
<dbReference type="InterPro" id="IPR038248">
    <property type="entry name" value="Dicer_dimer_sf"/>
</dbReference>
<comment type="caution">
    <text evidence="9">The sequence shown here is derived from an EMBL/GenBank/DDBJ whole genome shotgun (WGS) entry which is preliminary data.</text>
</comment>
<dbReference type="Gene3D" id="3.30.160.380">
    <property type="entry name" value="Dicer dimerisation domain"/>
    <property type="match status" value="1"/>
</dbReference>
<evidence type="ECO:0000256" key="3">
    <source>
        <dbReference type="ARBA" id="ARBA00022840"/>
    </source>
</evidence>
<proteinExistence type="inferred from homology"/>
<evidence type="ECO:0000256" key="2">
    <source>
        <dbReference type="ARBA" id="ARBA00022801"/>
    </source>
</evidence>
<evidence type="ECO:0000259" key="7">
    <source>
        <dbReference type="PROSITE" id="PS51194"/>
    </source>
</evidence>
<keyword evidence="2" id="KW-0378">Hydrolase</keyword>
<feature type="domain" description="Dicer dsRNA-binding fold" evidence="8">
    <location>
        <begin position="503"/>
        <end position="593"/>
    </location>
</feature>
<dbReference type="InterPro" id="IPR005034">
    <property type="entry name" value="Dicer_dimerisation"/>
</dbReference>
<dbReference type="GO" id="GO:0004525">
    <property type="term" value="F:ribonuclease III activity"/>
    <property type="evidence" value="ECO:0007669"/>
    <property type="project" value="TreeGrafter"/>
</dbReference>
<evidence type="ECO:0000313" key="9">
    <source>
        <dbReference type="EMBL" id="CAK7338283.1"/>
    </source>
</evidence>
<dbReference type="InterPro" id="IPR001650">
    <property type="entry name" value="Helicase_C-like"/>
</dbReference>
<keyword evidence="3" id="KW-0067">ATP-binding</keyword>
<evidence type="ECO:0000256" key="5">
    <source>
        <dbReference type="SAM" id="MobiDB-lite"/>
    </source>
</evidence>
<organism evidence="9 10">
    <name type="scientific">Dovyalis caffra</name>
    <dbReference type="NCBI Taxonomy" id="77055"/>
    <lineage>
        <taxon>Eukaryota</taxon>
        <taxon>Viridiplantae</taxon>
        <taxon>Streptophyta</taxon>
        <taxon>Embryophyta</taxon>
        <taxon>Tracheophyta</taxon>
        <taxon>Spermatophyta</taxon>
        <taxon>Magnoliopsida</taxon>
        <taxon>eudicotyledons</taxon>
        <taxon>Gunneridae</taxon>
        <taxon>Pentapetalae</taxon>
        <taxon>rosids</taxon>
        <taxon>fabids</taxon>
        <taxon>Malpighiales</taxon>
        <taxon>Salicaceae</taxon>
        <taxon>Flacourtieae</taxon>
        <taxon>Dovyalis</taxon>
    </lineage>
</organism>
<keyword evidence="10" id="KW-1185">Reference proteome</keyword>
<protein>
    <recommendedName>
        <fullName evidence="11">Dicer-like protein 4</fullName>
    </recommendedName>
</protein>
<dbReference type="PANTHER" id="PTHR14950">
    <property type="entry name" value="DICER-RELATED"/>
    <property type="match status" value="1"/>
</dbReference>
<name>A0AAV1RQG9_9ROSI</name>
<evidence type="ECO:0000313" key="10">
    <source>
        <dbReference type="Proteomes" id="UP001314170"/>
    </source>
</evidence>
<feature type="domain" description="Helicase ATP-binding" evidence="6">
    <location>
        <begin position="56"/>
        <end position="150"/>
    </location>
</feature>
<dbReference type="Pfam" id="PF00270">
    <property type="entry name" value="DEAD"/>
    <property type="match status" value="1"/>
</dbReference>
<feature type="region of interest" description="Disordered" evidence="5">
    <location>
        <begin position="590"/>
        <end position="611"/>
    </location>
</feature>
<feature type="domain" description="Helicase C-terminal" evidence="7">
    <location>
        <begin position="309"/>
        <end position="476"/>
    </location>
</feature>
<dbReference type="GO" id="GO:0003723">
    <property type="term" value="F:RNA binding"/>
    <property type="evidence" value="ECO:0007669"/>
    <property type="project" value="UniProtKB-UniRule"/>
</dbReference>
<evidence type="ECO:0000259" key="6">
    <source>
        <dbReference type="PROSITE" id="PS51192"/>
    </source>
</evidence>
<dbReference type="SUPFAM" id="SSF52540">
    <property type="entry name" value="P-loop containing nucleoside triphosphate hydrolases"/>
    <property type="match status" value="2"/>
</dbReference>
<dbReference type="FunFam" id="3.30.160.380:FF:000001">
    <property type="entry name" value="Endoribonuclease dicer-like 1"/>
    <property type="match status" value="1"/>
</dbReference>
<dbReference type="PROSITE" id="PS51194">
    <property type="entry name" value="HELICASE_CTER"/>
    <property type="match status" value="1"/>
</dbReference>
<comment type="similarity">
    <text evidence="4">Belongs to the helicase family. Dicer subfamily.</text>
</comment>
<dbReference type="PROSITE" id="PS51192">
    <property type="entry name" value="HELICASE_ATP_BIND_1"/>
    <property type="match status" value="1"/>
</dbReference>
<dbReference type="GO" id="GO:0005524">
    <property type="term" value="F:ATP binding"/>
    <property type="evidence" value="ECO:0007669"/>
    <property type="project" value="UniProtKB-KW"/>
</dbReference>
<keyword evidence="4" id="KW-0694">RNA-binding</keyword>
<dbReference type="EMBL" id="CAWUPB010001111">
    <property type="protein sequence ID" value="CAK7338283.1"/>
    <property type="molecule type" value="Genomic_DNA"/>
</dbReference>
<feature type="compositionally biased region" description="Acidic residues" evidence="5">
    <location>
        <begin position="1"/>
        <end position="12"/>
    </location>
</feature>
<dbReference type="SMART" id="SM00490">
    <property type="entry name" value="HELICc"/>
    <property type="match status" value="1"/>
</dbReference>
<dbReference type="Proteomes" id="UP001314170">
    <property type="component" value="Unassembled WGS sequence"/>
</dbReference>
<keyword evidence="1" id="KW-0547">Nucleotide-binding</keyword>
<evidence type="ECO:0008006" key="11">
    <source>
        <dbReference type="Google" id="ProtNLM"/>
    </source>
</evidence>
<evidence type="ECO:0000256" key="4">
    <source>
        <dbReference type="PROSITE-ProRule" id="PRU00657"/>
    </source>
</evidence>
<dbReference type="Pfam" id="PF03368">
    <property type="entry name" value="Dicer_dimer"/>
    <property type="match status" value="1"/>
</dbReference>
<evidence type="ECO:0000259" key="8">
    <source>
        <dbReference type="PROSITE" id="PS51327"/>
    </source>
</evidence>
<feature type="compositionally biased region" description="Polar residues" evidence="5">
    <location>
        <begin position="15"/>
        <end position="27"/>
    </location>
</feature>
<gene>
    <name evidence="9" type="ORF">DCAF_LOCUS13327</name>
</gene>
<dbReference type="InterPro" id="IPR011545">
    <property type="entry name" value="DEAD/DEAH_box_helicase_dom"/>
</dbReference>
<dbReference type="InterPro" id="IPR027417">
    <property type="entry name" value="P-loop_NTPase"/>
</dbReference>
<dbReference type="GO" id="GO:0030422">
    <property type="term" value="P:siRNA processing"/>
    <property type="evidence" value="ECO:0007669"/>
    <property type="project" value="TreeGrafter"/>
</dbReference>
<feature type="region of interest" description="Disordered" evidence="5">
    <location>
        <begin position="1"/>
        <end position="44"/>
    </location>
</feature>
<dbReference type="Pfam" id="PF00271">
    <property type="entry name" value="Helicase_C"/>
    <property type="match status" value="1"/>
</dbReference>